<comment type="domain">
    <text evidence="5">The RxLR-dEER motif acts to carry the protein into the host cell cytoplasm through binding to cell surface phosphatidylinositol-3-phosphate.</text>
</comment>
<feature type="signal peptide" evidence="5">
    <location>
        <begin position="1"/>
        <end position="23"/>
    </location>
</feature>
<feature type="chain" id="PRO_5044882736" description="RxLR effector protein" evidence="5">
    <location>
        <begin position="24"/>
        <end position="240"/>
    </location>
</feature>
<evidence type="ECO:0000313" key="8">
    <source>
        <dbReference type="Proteomes" id="UP001632037"/>
    </source>
</evidence>
<keyword evidence="3 5" id="KW-0964">Secreted</keyword>
<proteinExistence type="inferred from homology"/>
<dbReference type="InterPro" id="IPR031825">
    <property type="entry name" value="RXLR"/>
</dbReference>
<evidence type="ECO:0000256" key="4">
    <source>
        <dbReference type="ARBA" id="ARBA00022729"/>
    </source>
</evidence>
<comment type="subcellular location">
    <subcellularLocation>
        <location evidence="1 5">Secreted</location>
    </subcellularLocation>
</comment>
<evidence type="ECO:0000256" key="6">
    <source>
        <dbReference type="SAM" id="Coils"/>
    </source>
</evidence>
<evidence type="ECO:0000256" key="5">
    <source>
        <dbReference type="RuleBase" id="RU367124"/>
    </source>
</evidence>
<accession>A0ABD3EUK9</accession>
<comment type="similarity">
    <text evidence="2 5">Belongs to the RxLR effector family.</text>
</comment>
<dbReference type="Pfam" id="PF16810">
    <property type="entry name" value="RXLR"/>
    <property type="match status" value="1"/>
</dbReference>
<dbReference type="Proteomes" id="UP001632037">
    <property type="component" value="Unassembled WGS sequence"/>
</dbReference>
<keyword evidence="8" id="KW-1185">Reference proteome</keyword>
<sequence>MRRQSVFLLVLAAALAVADVSVATSHTRAHLVDQNDASAKRLLRSVAEVGDGEERAGGTWMQSLTNLLKTNTKTAPKALTKIEYENPEVAKLVGKSLNGAFKSLKLNNIKSVDDLFASKNFETFYGFMLYSNSQGLNKPSTVPKFFSKKLGDKKAAELFAQAAASSNAKVKNMGKSYQAQLLLQWGKEGKTLQQVVKIDASLQSGYKKVLKDLALSAQKKAEQLAKAEAAKAKAAADAAT</sequence>
<evidence type="ECO:0000256" key="2">
    <source>
        <dbReference type="ARBA" id="ARBA00010400"/>
    </source>
</evidence>
<comment type="function">
    <text evidence="5">Effector that suppresses plant defense responses during pathogen infection.</text>
</comment>
<evidence type="ECO:0000256" key="1">
    <source>
        <dbReference type="ARBA" id="ARBA00004613"/>
    </source>
</evidence>
<name>A0ABD3EUK9_9STRA</name>
<evidence type="ECO:0000313" key="7">
    <source>
        <dbReference type="EMBL" id="KAL3658200.1"/>
    </source>
</evidence>
<comment type="caution">
    <text evidence="7">The sequence shown here is derived from an EMBL/GenBank/DDBJ whole genome shotgun (WGS) entry which is preliminary data.</text>
</comment>
<keyword evidence="6" id="KW-0175">Coiled coil</keyword>
<gene>
    <name evidence="7" type="ORF">V7S43_016830</name>
</gene>
<protein>
    <recommendedName>
        <fullName evidence="5">RxLR effector protein</fullName>
    </recommendedName>
</protein>
<dbReference type="EMBL" id="JBIMZQ010000056">
    <property type="protein sequence ID" value="KAL3658200.1"/>
    <property type="molecule type" value="Genomic_DNA"/>
</dbReference>
<keyword evidence="4 5" id="KW-0732">Signal</keyword>
<evidence type="ECO:0000256" key="3">
    <source>
        <dbReference type="ARBA" id="ARBA00022525"/>
    </source>
</evidence>
<dbReference type="AlphaFoldDB" id="A0ABD3EUK9"/>
<organism evidence="7 8">
    <name type="scientific">Phytophthora oleae</name>
    <dbReference type="NCBI Taxonomy" id="2107226"/>
    <lineage>
        <taxon>Eukaryota</taxon>
        <taxon>Sar</taxon>
        <taxon>Stramenopiles</taxon>
        <taxon>Oomycota</taxon>
        <taxon>Peronosporomycetes</taxon>
        <taxon>Peronosporales</taxon>
        <taxon>Peronosporaceae</taxon>
        <taxon>Phytophthora</taxon>
    </lineage>
</organism>
<reference evidence="7 8" key="1">
    <citation type="submission" date="2024-09" db="EMBL/GenBank/DDBJ databases">
        <title>Genome sequencing and assembly of Phytophthora oleae, isolate VK10A, causative agent of rot of olive drupes.</title>
        <authorList>
            <person name="Conti Taguali S."/>
            <person name="Riolo M."/>
            <person name="La Spada F."/>
            <person name="Cacciola S.O."/>
            <person name="Dionisio G."/>
        </authorList>
    </citation>
    <scope>NUCLEOTIDE SEQUENCE [LARGE SCALE GENOMIC DNA]</scope>
    <source>
        <strain evidence="7 8">VK10A</strain>
    </source>
</reference>
<feature type="coiled-coil region" evidence="6">
    <location>
        <begin position="210"/>
        <end position="237"/>
    </location>
</feature>